<dbReference type="InterPro" id="IPR027417">
    <property type="entry name" value="P-loop_NTPase"/>
</dbReference>
<keyword evidence="3" id="KW-1185">Reference proteome</keyword>
<dbReference type="InterPro" id="IPR006379">
    <property type="entry name" value="HAD-SF_hydro_IIB"/>
</dbReference>
<organism evidence="2 3">
    <name type="scientific">Afifella marina DSM 2698</name>
    <dbReference type="NCBI Taxonomy" id="1120955"/>
    <lineage>
        <taxon>Bacteria</taxon>
        <taxon>Pseudomonadati</taxon>
        <taxon>Pseudomonadota</taxon>
        <taxon>Alphaproteobacteria</taxon>
        <taxon>Hyphomicrobiales</taxon>
        <taxon>Afifellaceae</taxon>
        <taxon>Afifella</taxon>
    </lineage>
</organism>
<proteinExistence type="predicted"/>
<name>A0A1G5NJ12_AFIMA</name>
<dbReference type="GO" id="GO:0000287">
    <property type="term" value="F:magnesium ion binding"/>
    <property type="evidence" value="ECO:0007669"/>
    <property type="project" value="TreeGrafter"/>
</dbReference>
<gene>
    <name evidence="2" type="ORF">SAMN03080610_02032</name>
</gene>
<dbReference type="Pfam" id="PF01935">
    <property type="entry name" value="DUF87"/>
    <property type="match status" value="1"/>
</dbReference>
<dbReference type="RefSeq" id="WP_092812232.1">
    <property type="nucleotide sequence ID" value="NZ_FMVW01000004.1"/>
</dbReference>
<dbReference type="STRING" id="1120955.SAMN03080610_02032"/>
<accession>A0A1G5NJ12</accession>
<dbReference type="Gene3D" id="3.90.1070.10">
    <property type="match status" value="1"/>
</dbReference>
<sequence length="563" mass="61345">MHFLALATDYDGTLAHDGFVAPETCEALRRLKESGRRIILVTGRELQPLKAAFAEFALFDLIVAENGAVLYDPGEGTETTLAAPPPHALIERLLERKVGPLSIGRAVLATWEPHEREVLAAIHELGLELQITFNKGAVMVLPPGVNKASGLKAALRHLDISAPNVVAVGDAENDHAFLGACGCSAAVANALPALRNAADIRLMRDHGAGVVELIDALLREDAHILPLARRGLRIGSDEDGNDIYLEPDTRVLIGGDSGIGKSRFAKLLTERMVDRGLEFCVIDPEGDYEDLAHAVQIGSRAEPPSPGEALRLLHAADLNVVVNAVALSLAERRQLFADLLPSITQLRNRTGRPHWVIIDEAHHILPAGHENVHKLPESIPAIVMITVSPRSLARQAVATAETILAFGKSAPEVIEITASIQGHDVSPPGACAENEALGWFVGEPTPWRIKTDLPQQLHHRHSGKYAVGDVGPEHSFYFRGPTGSVFLSARNLSNFLELAYQVDDETWEHHLRAGDYSAWFRDVIKDEALARECEAIAFDRALSPQESRQRVRDAVRQRYVATM</sequence>
<dbReference type="InterPro" id="IPR036412">
    <property type="entry name" value="HAD-like_sf"/>
</dbReference>
<dbReference type="EMBL" id="FMVW01000004">
    <property type="protein sequence ID" value="SCZ36751.1"/>
    <property type="molecule type" value="Genomic_DNA"/>
</dbReference>
<dbReference type="PANTHER" id="PTHR10000">
    <property type="entry name" value="PHOSPHOSERINE PHOSPHATASE"/>
    <property type="match status" value="1"/>
</dbReference>
<evidence type="ECO:0000313" key="3">
    <source>
        <dbReference type="Proteomes" id="UP000199347"/>
    </source>
</evidence>
<dbReference type="Gene3D" id="3.40.50.300">
    <property type="entry name" value="P-loop containing nucleotide triphosphate hydrolases"/>
    <property type="match status" value="1"/>
</dbReference>
<protein>
    <recommendedName>
        <fullName evidence="1">AAA+ ATPase domain-containing protein</fullName>
    </recommendedName>
</protein>
<dbReference type="SUPFAM" id="SSF56784">
    <property type="entry name" value="HAD-like"/>
    <property type="match status" value="1"/>
</dbReference>
<dbReference type="Proteomes" id="UP000199347">
    <property type="component" value="Unassembled WGS sequence"/>
</dbReference>
<dbReference type="SUPFAM" id="SSF52540">
    <property type="entry name" value="P-loop containing nucleoside triphosphate hydrolases"/>
    <property type="match status" value="1"/>
</dbReference>
<dbReference type="InterPro" id="IPR003593">
    <property type="entry name" value="AAA+_ATPase"/>
</dbReference>
<dbReference type="InterPro" id="IPR002789">
    <property type="entry name" value="HerA_central"/>
</dbReference>
<dbReference type="GO" id="GO:0005829">
    <property type="term" value="C:cytosol"/>
    <property type="evidence" value="ECO:0007669"/>
    <property type="project" value="TreeGrafter"/>
</dbReference>
<dbReference type="Pfam" id="PF08282">
    <property type="entry name" value="Hydrolase_3"/>
    <property type="match status" value="2"/>
</dbReference>
<dbReference type="GO" id="GO:0016791">
    <property type="term" value="F:phosphatase activity"/>
    <property type="evidence" value="ECO:0007669"/>
    <property type="project" value="TreeGrafter"/>
</dbReference>
<evidence type="ECO:0000313" key="2">
    <source>
        <dbReference type="EMBL" id="SCZ36751.1"/>
    </source>
</evidence>
<reference evidence="2 3" key="1">
    <citation type="submission" date="2016-10" db="EMBL/GenBank/DDBJ databases">
        <authorList>
            <person name="de Groot N.N."/>
        </authorList>
    </citation>
    <scope>NUCLEOTIDE SEQUENCE [LARGE SCALE GENOMIC DNA]</scope>
    <source>
        <strain evidence="2 3">DSM 2698</strain>
    </source>
</reference>
<dbReference type="OrthoDB" id="9768060at2"/>
<evidence type="ECO:0000259" key="1">
    <source>
        <dbReference type="SMART" id="SM00382"/>
    </source>
</evidence>
<dbReference type="PANTHER" id="PTHR10000:SF8">
    <property type="entry name" value="HAD SUPERFAMILY HYDROLASE-LIKE, TYPE 3"/>
    <property type="match status" value="1"/>
</dbReference>
<dbReference type="InterPro" id="IPR023214">
    <property type="entry name" value="HAD_sf"/>
</dbReference>
<dbReference type="NCBIfam" id="TIGR01484">
    <property type="entry name" value="HAD-SF-IIB"/>
    <property type="match status" value="1"/>
</dbReference>
<dbReference type="Gene3D" id="3.40.50.1000">
    <property type="entry name" value="HAD superfamily/HAD-like"/>
    <property type="match status" value="1"/>
</dbReference>
<dbReference type="AlphaFoldDB" id="A0A1G5NJ12"/>
<dbReference type="SMART" id="SM00382">
    <property type="entry name" value="AAA"/>
    <property type="match status" value="1"/>
</dbReference>
<feature type="domain" description="AAA+ ATPase" evidence="1">
    <location>
        <begin position="247"/>
        <end position="410"/>
    </location>
</feature>